<evidence type="ECO:0000256" key="2">
    <source>
        <dbReference type="ARBA" id="ARBA00022475"/>
    </source>
</evidence>
<keyword evidence="5 6" id="KW-0472">Membrane</keyword>
<sequence length="125" mass="13260">MSTPGGNGRRFPPVVYRHGGEPDARFTLANERTFLAWIRTSLALIAGGVALEVLGLDLQPELRLAASLVLAIAGILVPSLAWVEWARTERALRRAQPLPGSLLGAILGTAVTVAGVFVVLAILLR</sequence>
<feature type="domain" description="DUF202" evidence="7">
    <location>
        <begin position="25"/>
        <end position="91"/>
    </location>
</feature>
<evidence type="ECO:0000256" key="5">
    <source>
        <dbReference type="ARBA" id="ARBA00023136"/>
    </source>
</evidence>
<keyword evidence="4 6" id="KW-1133">Transmembrane helix</keyword>
<reference evidence="8 9" key="1">
    <citation type="submission" date="2023-07" db="EMBL/GenBank/DDBJ databases">
        <title>Comparative genomics of wheat-associated soil bacteria to identify genetic determinants of phenazine resistance.</title>
        <authorList>
            <person name="Mouncey N."/>
        </authorList>
    </citation>
    <scope>NUCLEOTIDE SEQUENCE [LARGE SCALE GENOMIC DNA]</scope>
    <source>
        <strain evidence="8 9">W2I7</strain>
    </source>
</reference>
<comment type="caution">
    <text evidence="8">The sequence shown here is derived from an EMBL/GenBank/DDBJ whole genome shotgun (WGS) entry which is preliminary data.</text>
</comment>
<proteinExistence type="predicted"/>
<name>A0ABU0PA47_9MICO</name>
<feature type="transmembrane region" description="Helical" evidence="6">
    <location>
        <begin position="34"/>
        <end position="55"/>
    </location>
</feature>
<dbReference type="PANTHER" id="PTHR34187">
    <property type="entry name" value="FGR18P"/>
    <property type="match status" value="1"/>
</dbReference>
<dbReference type="PANTHER" id="PTHR34187:SF2">
    <property type="entry name" value="DUF202 DOMAIN-CONTAINING PROTEIN"/>
    <property type="match status" value="1"/>
</dbReference>
<evidence type="ECO:0000256" key="6">
    <source>
        <dbReference type="SAM" id="Phobius"/>
    </source>
</evidence>
<evidence type="ECO:0000313" key="8">
    <source>
        <dbReference type="EMBL" id="MDQ0644209.1"/>
    </source>
</evidence>
<evidence type="ECO:0000256" key="3">
    <source>
        <dbReference type="ARBA" id="ARBA00022692"/>
    </source>
</evidence>
<gene>
    <name evidence="8" type="ORF">QFZ46_002369</name>
</gene>
<evidence type="ECO:0000259" key="7">
    <source>
        <dbReference type="Pfam" id="PF02656"/>
    </source>
</evidence>
<accession>A0ABU0PA47</accession>
<dbReference type="InterPro" id="IPR003807">
    <property type="entry name" value="DUF202"/>
</dbReference>
<evidence type="ECO:0000256" key="1">
    <source>
        <dbReference type="ARBA" id="ARBA00004651"/>
    </source>
</evidence>
<evidence type="ECO:0000256" key="4">
    <source>
        <dbReference type="ARBA" id="ARBA00022989"/>
    </source>
</evidence>
<keyword evidence="9" id="KW-1185">Reference proteome</keyword>
<comment type="subcellular location">
    <subcellularLocation>
        <location evidence="1">Cell membrane</location>
        <topology evidence="1">Multi-pass membrane protein</topology>
    </subcellularLocation>
</comment>
<dbReference type="RefSeq" id="WP_307361700.1">
    <property type="nucleotide sequence ID" value="NZ_JAUSXK010000001.1"/>
</dbReference>
<dbReference type="EMBL" id="JAUSXK010000001">
    <property type="protein sequence ID" value="MDQ0644209.1"/>
    <property type="molecule type" value="Genomic_DNA"/>
</dbReference>
<evidence type="ECO:0000313" key="9">
    <source>
        <dbReference type="Proteomes" id="UP001239085"/>
    </source>
</evidence>
<protein>
    <submittedName>
        <fullName evidence="8">Membrane protein</fullName>
    </submittedName>
</protein>
<keyword evidence="2" id="KW-1003">Cell membrane</keyword>
<keyword evidence="3 6" id="KW-0812">Transmembrane</keyword>
<feature type="transmembrane region" description="Helical" evidence="6">
    <location>
        <begin position="102"/>
        <end position="124"/>
    </location>
</feature>
<feature type="transmembrane region" description="Helical" evidence="6">
    <location>
        <begin position="62"/>
        <end position="82"/>
    </location>
</feature>
<dbReference type="Pfam" id="PF02656">
    <property type="entry name" value="DUF202"/>
    <property type="match status" value="1"/>
</dbReference>
<dbReference type="Proteomes" id="UP001239085">
    <property type="component" value="Unassembled WGS sequence"/>
</dbReference>
<dbReference type="InterPro" id="IPR052053">
    <property type="entry name" value="IM_YidH-like"/>
</dbReference>
<organism evidence="8 9">
    <name type="scientific">Microbacterium murale</name>
    <dbReference type="NCBI Taxonomy" id="1081040"/>
    <lineage>
        <taxon>Bacteria</taxon>
        <taxon>Bacillati</taxon>
        <taxon>Actinomycetota</taxon>
        <taxon>Actinomycetes</taxon>
        <taxon>Micrococcales</taxon>
        <taxon>Microbacteriaceae</taxon>
        <taxon>Microbacterium</taxon>
    </lineage>
</organism>